<organism evidence="1 2">
    <name type="scientific">Moorena producens 3L</name>
    <dbReference type="NCBI Taxonomy" id="489825"/>
    <lineage>
        <taxon>Bacteria</taxon>
        <taxon>Bacillati</taxon>
        <taxon>Cyanobacteriota</taxon>
        <taxon>Cyanophyceae</taxon>
        <taxon>Coleofasciculales</taxon>
        <taxon>Coleofasciculaceae</taxon>
        <taxon>Moorena</taxon>
    </lineage>
</organism>
<name>F4Y0X6_9CYAN</name>
<evidence type="ECO:0000313" key="2">
    <source>
        <dbReference type="Proteomes" id="UP000003959"/>
    </source>
</evidence>
<gene>
    <name evidence="1" type="ORF">LYNGBM3L_62880</name>
</gene>
<sequence>MAIAAYKKRFGIEEMFRDFKTGGYNLEDTNVYGDRLISLILLISIAYTSATIQGQQIKLKGIQKYIGRVKEDGRSQRRHSSFYIGLYAQNWVSFSDECINLVRELMRLNRNKWKYYLRGMRAKSLVLSAL</sequence>
<dbReference type="EMBL" id="GL890969">
    <property type="protein sequence ID" value="EGJ29487.1"/>
    <property type="molecule type" value="Genomic_DNA"/>
</dbReference>
<proteinExistence type="predicted"/>
<accession>F4Y0X6</accession>
<protein>
    <recommendedName>
        <fullName evidence="3">Transposase IS4-like domain-containing protein</fullName>
    </recommendedName>
</protein>
<evidence type="ECO:0000313" key="1">
    <source>
        <dbReference type="EMBL" id="EGJ29487.1"/>
    </source>
</evidence>
<dbReference type="SUPFAM" id="SSF53098">
    <property type="entry name" value="Ribonuclease H-like"/>
    <property type="match status" value="1"/>
</dbReference>
<reference evidence="2" key="1">
    <citation type="journal article" date="2011" name="Proc. Natl. Acad. Sci. U.S.A.">
        <title>Genomic insights into the physiology and ecology of the marine filamentous cyanobacterium Lyngbya majuscula.</title>
        <authorList>
            <person name="Jones A.C."/>
            <person name="Monroe E.A."/>
            <person name="Podell S."/>
            <person name="Hess W.R."/>
            <person name="Klages S."/>
            <person name="Esquenazi E."/>
            <person name="Niessen S."/>
            <person name="Hoover H."/>
            <person name="Rothmann M."/>
            <person name="Lasken R.S."/>
            <person name="Yates J.R.III."/>
            <person name="Reinhardt R."/>
            <person name="Kube M."/>
            <person name="Burkart M.D."/>
            <person name="Allen E.E."/>
            <person name="Dorrestein P.C."/>
            <person name="Gerwick W.H."/>
            <person name="Gerwick L."/>
        </authorList>
    </citation>
    <scope>NUCLEOTIDE SEQUENCE [LARGE SCALE GENOMIC DNA]</scope>
    <source>
        <strain evidence="2">3L</strain>
    </source>
</reference>
<dbReference type="InterPro" id="IPR012337">
    <property type="entry name" value="RNaseH-like_sf"/>
</dbReference>
<keyword evidence="2" id="KW-1185">Reference proteome</keyword>
<dbReference type="eggNOG" id="COG3385">
    <property type="taxonomic scope" value="Bacteria"/>
</dbReference>
<dbReference type="Proteomes" id="UP000003959">
    <property type="component" value="Unassembled WGS sequence"/>
</dbReference>
<dbReference type="AlphaFoldDB" id="F4Y0X6"/>
<dbReference type="HOGENOM" id="CLU_060706_2_0_3"/>
<evidence type="ECO:0008006" key="3">
    <source>
        <dbReference type="Google" id="ProtNLM"/>
    </source>
</evidence>